<keyword evidence="1" id="KW-1133">Transmembrane helix</keyword>
<reference evidence="2 3" key="1">
    <citation type="journal article" date="2008" name="J. Bacteriol.">
        <title>'Candidatus Cloacamonas acidaminovorans': genome sequence reconstruction provides a first glimpse of a new bacterial division.</title>
        <authorList>
            <person name="Pelletier E."/>
            <person name="Kreimeyer A."/>
            <person name="Bocs S."/>
            <person name="Rouy Z."/>
            <person name="Gyapay G."/>
            <person name="Chouari R."/>
            <person name="Riviere D."/>
            <person name="Ganesan A."/>
            <person name="Daegelen P."/>
            <person name="Sghir A."/>
            <person name="Cohen G.N."/>
            <person name="Medigue C."/>
            <person name="Weissenbach J."/>
            <person name="Le Paslier D."/>
        </authorList>
    </citation>
    <scope>NUCLEOTIDE SEQUENCE [LARGE SCALE GENOMIC DNA]</scope>
    <source>
        <strain evidence="3">Evry</strain>
    </source>
</reference>
<gene>
    <name evidence="2" type="ordered locus">CLOAM1404</name>
</gene>
<dbReference type="EMBL" id="CU466930">
    <property type="protein sequence ID" value="CAO81256.1"/>
    <property type="molecule type" value="Genomic_DNA"/>
</dbReference>
<feature type="transmembrane region" description="Helical" evidence="1">
    <location>
        <begin position="445"/>
        <end position="465"/>
    </location>
</feature>
<evidence type="ECO:0000313" key="3">
    <source>
        <dbReference type="Proteomes" id="UP000002019"/>
    </source>
</evidence>
<dbReference type="Pfam" id="PF13584">
    <property type="entry name" value="BatD"/>
    <property type="match status" value="2"/>
</dbReference>
<dbReference type="KEGG" id="caci:CLOAM1404"/>
<proteinExistence type="predicted"/>
<dbReference type="eggNOG" id="COG0457">
    <property type="taxonomic scope" value="Bacteria"/>
</dbReference>
<protein>
    <recommendedName>
        <fullName evidence="4">BatD protein</fullName>
    </recommendedName>
</protein>
<evidence type="ECO:0000256" key="1">
    <source>
        <dbReference type="SAM" id="Phobius"/>
    </source>
</evidence>
<keyword evidence="3" id="KW-1185">Reference proteome</keyword>
<sequence length="597" mass="67506">MVVKMKKALLLVLLFPLVLSALKVDLSVNKNTINLNEQLELILKISDDNRIKVQEPTPPSIPLFSFRNMTSSSSSSVVLEGTKLISEFSETYRFIYFPLKTGTTTIPSFQVKVNGKYYATRPISVEVVKAEQKTPGQSSPPVPGIIPFGFDDSFFGGDREGWAGDTFILALPKAQRVYRGFPAIVSYYLYTDEMVGSFNLENEIDSDGYGKSTYEQPTMLNYEEVTINGKQYKRALIKRLAIIPNREGRLQAPILEGYARLYGFGLLNKNLQSEGGIIDVLPLPTNNVPPSFGGAVGNFKLSHSLSRKELSLGETITFTLKIEGRGNFNQFSAPQFASGKGFQVSTPMVIDNLNAGIEGTRTYYYTLIPQDKGVYELPELNFAWFDNDSGSYKIYRSPKEQIKVSSANVLSYFSRLRQSRNPKAMLPKISRESYPDYVPYVKQPWYWILVVLIVLATIVVSFVAVERKMKRDNPERYASLKAEKVLLHYLKPATAAAKNLSLDFYPLAEKALFQYLASKYKLSNHLSTQEKLQALDEKNIPEWLLNEIQIFLSHSQAARFMPETDRAVNLEEDLARIRKIFTGFSRLSKNRKNRSSK</sequence>
<keyword evidence="1" id="KW-0472">Membrane</keyword>
<dbReference type="InterPro" id="IPR025738">
    <property type="entry name" value="BatD"/>
</dbReference>
<dbReference type="HOGENOM" id="CLU_456878_0_0_0"/>
<dbReference type="STRING" id="459349.CLOAM1404"/>
<accession>B0VJ55</accession>
<organism evidence="2 3">
    <name type="scientific">Cloacimonas acidaminovorans (strain Evry)</name>
    <dbReference type="NCBI Taxonomy" id="459349"/>
    <lineage>
        <taxon>Bacteria</taxon>
        <taxon>Pseudomonadati</taxon>
        <taxon>Candidatus Cloacimonadota</taxon>
        <taxon>Candidatus Cloacimonadia</taxon>
        <taxon>Candidatus Cloacimonadales</taxon>
        <taxon>Candidatus Cloacimonadaceae</taxon>
        <taxon>Candidatus Cloacimonas</taxon>
    </lineage>
</organism>
<name>B0VJ55_CLOAI</name>
<evidence type="ECO:0008006" key="4">
    <source>
        <dbReference type="Google" id="ProtNLM"/>
    </source>
</evidence>
<dbReference type="Proteomes" id="UP000002019">
    <property type="component" value="Chromosome"/>
</dbReference>
<dbReference type="PANTHER" id="PTHR40940">
    <property type="entry name" value="PROTEIN BATD-RELATED"/>
    <property type="match status" value="1"/>
</dbReference>
<dbReference type="AlphaFoldDB" id="B0VJ55"/>
<keyword evidence="1" id="KW-0812">Transmembrane</keyword>
<dbReference type="PANTHER" id="PTHR40940:SF2">
    <property type="entry name" value="BATD"/>
    <property type="match status" value="1"/>
</dbReference>
<evidence type="ECO:0000313" key="2">
    <source>
        <dbReference type="EMBL" id="CAO81256.1"/>
    </source>
</evidence>